<dbReference type="Pfam" id="PF10431">
    <property type="entry name" value="ClpB_D2-small"/>
    <property type="match status" value="1"/>
</dbReference>
<keyword evidence="1" id="KW-0547">Nucleotide-binding</keyword>
<evidence type="ECO:0000256" key="2">
    <source>
        <dbReference type="ARBA" id="ARBA00022840"/>
    </source>
</evidence>
<sequence>MFYKPLNKEAITTIVDLLMKELNSRLKENKLKCTLTPRAKAFIAEEGFDPVYGARPLKRYLQKTVETLIAKIIIKDDPKPDTEFIVDEKNGELFVKGH</sequence>
<keyword evidence="2" id="KW-0067">ATP-binding</keyword>
<dbReference type="EMBL" id="VSSQ01136636">
    <property type="protein sequence ID" value="MPN60854.1"/>
    <property type="molecule type" value="Genomic_DNA"/>
</dbReference>
<proteinExistence type="predicted"/>
<evidence type="ECO:0000313" key="4">
    <source>
        <dbReference type="EMBL" id="MPN60854.1"/>
    </source>
</evidence>
<dbReference type="GO" id="GO:0005524">
    <property type="term" value="F:ATP binding"/>
    <property type="evidence" value="ECO:0007669"/>
    <property type="project" value="UniProtKB-KW"/>
</dbReference>
<dbReference type="GO" id="GO:0005737">
    <property type="term" value="C:cytoplasm"/>
    <property type="evidence" value="ECO:0007669"/>
    <property type="project" value="TreeGrafter"/>
</dbReference>
<gene>
    <name evidence="4" type="primary">clpB_41</name>
    <name evidence="4" type="ORF">SDC9_208587</name>
</gene>
<name>A0A645JKK1_9ZZZZ</name>
<dbReference type="SMART" id="SM01086">
    <property type="entry name" value="ClpB_D2-small"/>
    <property type="match status" value="1"/>
</dbReference>
<dbReference type="GO" id="GO:0034605">
    <property type="term" value="P:cellular response to heat"/>
    <property type="evidence" value="ECO:0007669"/>
    <property type="project" value="TreeGrafter"/>
</dbReference>
<reference evidence="4" key="1">
    <citation type="submission" date="2019-08" db="EMBL/GenBank/DDBJ databases">
        <authorList>
            <person name="Kucharzyk K."/>
            <person name="Murdoch R.W."/>
            <person name="Higgins S."/>
            <person name="Loffler F."/>
        </authorList>
    </citation>
    <scope>NUCLEOTIDE SEQUENCE</scope>
</reference>
<organism evidence="4">
    <name type="scientific">bioreactor metagenome</name>
    <dbReference type="NCBI Taxonomy" id="1076179"/>
    <lineage>
        <taxon>unclassified sequences</taxon>
        <taxon>metagenomes</taxon>
        <taxon>ecological metagenomes</taxon>
    </lineage>
</organism>
<evidence type="ECO:0000259" key="3">
    <source>
        <dbReference type="SMART" id="SM01086"/>
    </source>
</evidence>
<dbReference type="InterPro" id="IPR050130">
    <property type="entry name" value="ClpA_ClpB"/>
</dbReference>
<dbReference type="InterPro" id="IPR027417">
    <property type="entry name" value="P-loop_NTPase"/>
</dbReference>
<protein>
    <submittedName>
        <fullName evidence="4">Chaperone protein ClpB</fullName>
    </submittedName>
</protein>
<dbReference type="GO" id="GO:0016887">
    <property type="term" value="F:ATP hydrolysis activity"/>
    <property type="evidence" value="ECO:0007669"/>
    <property type="project" value="TreeGrafter"/>
</dbReference>
<dbReference type="Gene3D" id="1.10.8.60">
    <property type="match status" value="1"/>
</dbReference>
<dbReference type="AlphaFoldDB" id="A0A645JKK1"/>
<dbReference type="PANTHER" id="PTHR11638">
    <property type="entry name" value="ATP-DEPENDENT CLP PROTEASE"/>
    <property type="match status" value="1"/>
</dbReference>
<dbReference type="SUPFAM" id="SSF52540">
    <property type="entry name" value="P-loop containing nucleoside triphosphate hydrolases"/>
    <property type="match status" value="1"/>
</dbReference>
<dbReference type="InterPro" id="IPR019489">
    <property type="entry name" value="Clp_ATPase_C"/>
</dbReference>
<evidence type="ECO:0000256" key="1">
    <source>
        <dbReference type="ARBA" id="ARBA00022741"/>
    </source>
</evidence>
<dbReference type="PANTHER" id="PTHR11638:SF18">
    <property type="entry name" value="HEAT SHOCK PROTEIN 104"/>
    <property type="match status" value="1"/>
</dbReference>
<comment type="caution">
    <text evidence="4">The sequence shown here is derived from an EMBL/GenBank/DDBJ whole genome shotgun (WGS) entry which is preliminary data.</text>
</comment>
<accession>A0A645JKK1</accession>
<feature type="domain" description="Clp ATPase C-terminal" evidence="3">
    <location>
        <begin position="6"/>
        <end position="95"/>
    </location>
</feature>